<dbReference type="HOGENOM" id="CLU_3118930_0_0_11"/>
<evidence type="ECO:0000313" key="1">
    <source>
        <dbReference type="EMBL" id="ADB33362.1"/>
    </source>
</evidence>
<dbReference type="AlphaFoldDB" id="D2PV81"/>
<reference evidence="2" key="1">
    <citation type="submission" date="2009-09" db="EMBL/GenBank/DDBJ databases">
        <title>The complete genome of Kribbella flavida DSM 17836.</title>
        <authorList>
            <consortium name="US DOE Joint Genome Institute (JGI-PGF)"/>
            <person name="Lucas S."/>
            <person name="Copeland A."/>
            <person name="Lapidus A."/>
            <person name="Glavina del Rio T."/>
            <person name="Dalin E."/>
            <person name="Tice H."/>
            <person name="Bruce D."/>
            <person name="Goodwin L."/>
            <person name="Pitluck S."/>
            <person name="Kyrpides N."/>
            <person name="Mavromatis K."/>
            <person name="Ivanova N."/>
            <person name="Saunders E."/>
            <person name="Brettin T."/>
            <person name="Detter J.C."/>
            <person name="Han C."/>
            <person name="Larimer F."/>
            <person name="Land M."/>
            <person name="Hauser L."/>
            <person name="Markowitz V."/>
            <person name="Cheng J.-F."/>
            <person name="Hugenholtz P."/>
            <person name="Woyke T."/>
            <person name="Wu D."/>
            <person name="Pukall R."/>
            <person name="Klenk H.-P."/>
            <person name="Eisen J.A."/>
        </authorList>
    </citation>
    <scope>NUCLEOTIDE SEQUENCE [LARGE SCALE GENOMIC DNA]</scope>
    <source>
        <strain evidence="2">DSM 17836 / JCM 10339 / NBRC 14399</strain>
    </source>
</reference>
<proteinExistence type="predicted"/>
<reference evidence="1 2" key="2">
    <citation type="journal article" date="2010" name="Stand. Genomic Sci.">
        <title>Complete genome sequence of Kribbella flavida type strain (IFO 14399).</title>
        <authorList>
            <person name="Pukall R."/>
            <person name="Lapidus A."/>
            <person name="Glavina Del Rio T."/>
            <person name="Copeland A."/>
            <person name="Tice H."/>
            <person name="Cheng J.-F."/>
            <person name="Lucas S."/>
            <person name="Chen F."/>
            <person name="Nolan M."/>
            <person name="LaButti K."/>
            <person name="Pati A."/>
            <person name="Ivanova N."/>
            <person name="Mavrommatis K."/>
            <person name="Mikhailova N."/>
            <person name="Pitluck S."/>
            <person name="Bruce D."/>
            <person name="Goodwin L."/>
            <person name="Land M."/>
            <person name="Hauser L."/>
            <person name="Chang Y.-J."/>
            <person name="Jeffries C.D."/>
            <person name="Chen A."/>
            <person name="Palaniappan K."/>
            <person name="Chain P."/>
            <person name="Rohde M."/>
            <person name="Goeker M."/>
            <person name="Bristow J."/>
            <person name="Eisen J.A."/>
            <person name="Markowitz V."/>
            <person name="Hugenholtz P."/>
            <person name="Kyrpides N.C."/>
            <person name="Klenk H.-P."/>
            <person name="Brettin T."/>
        </authorList>
    </citation>
    <scope>NUCLEOTIDE SEQUENCE [LARGE SCALE GENOMIC DNA]</scope>
    <source>
        <strain evidence="2">DSM 17836 / JCM 10339 / NBRC 14399</strain>
    </source>
</reference>
<dbReference type="STRING" id="479435.Kfla_4328"/>
<evidence type="ECO:0000313" key="2">
    <source>
        <dbReference type="Proteomes" id="UP000007967"/>
    </source>
</evidence>
<dbReference type="EMBL" id="CP001736">
    <property type="protein sequence ID" value="ADB33362.1"/>
    <property type="molecule type" value="Genomic_DNA"/>
</dbReference>
<dbReference type="KEGG" id="kfl:Kfla_4328"/>
<sequence length="50" mass="5181">MVASALGEVKGFDSYLTDCCVPKTGRPADLENAGQSAAPEVAAPVHLFDM</sequence>
<dbReference type="Proteomes" id="UP000007967">
    <property type="component" value="Chromosome"/>
</dbReference>
<accession>D2PV81</accession>
<protein>
    <submittedName>
        <fullName evidence="1">Uncharacterized protein</fullName>
    </submittedName>
</protein>
<name>D2PV81_KRIFD</name>
<keyword evidence="2" id="KW-1185">Reference proteome</keyword>
<organism evidence="1 2">
    <name type="scientific">Kribbella flavida (strain DSM 17836 / JCM 10339 / NBRC 14399)</name>
    <dbReference type="NCBI Taxonomy" id="479435"/>
    <lineage>
        <taxon>Bacteria</taxon>
        <taxon>Bacillati</taxon>
        <taxon>Actinomycetota</taxon>
        <taxon>Actinomycetes</taxon>
        <taxon>Propionibacteriales</taxon>
        <taxon>Kribbellaceae</taxon>
        <taxon>Kribbella</taxon>
    </lineage>
</organism>
<gene>
    <name evidence="1" type="ordered locus">Kfla_4328</name>
</gene>